<reference evidence="1 2" key="1">
    <citation type="submission" date="2018-06" db="EMBL/GenBank/DDBJ databases">
        <title>Extensive metabolic versatility and redundancy in microbially diverse, dynamic hydrothermal sediments.</title>
        <authorList>
            <person name="Dombrowski N."/>
            <person name="Teske A."/>
            <person name="Baker B.J."/>
        </authorList>
    </citation>
    <scope>NUCLEOTIDE SEQUENCE [LARGE SCALE GENOMIC DNA]</scope>
    <source>
        <strain evidence="1">B51_G17</strain>
    </source>
</reference>
<comment type="caution">
    <text evidence="1">The sequence shown here is derived from an EMBL/GenBank/DDBJ whole genome shotgun (WGS) entry which is preliminary data.</text>
</comment>
<accession>A0A497JLL3</accession>
<proteinExistence type="predicted"/>
<name>A0A497JLL3_9ARCH</name>
<dbReference type="EMBL" id="QMWP01000001">
    <property type="protein sequence ID" value="RLG71297.1"/>
    <property type="molecule type" value="Genomic_DNA"/>
</dbReference>
<dbReference type="Proteomes" id="UP000278031">
    <property type="component" value="Unassembled WGS sequence"/>
</dbReference>
<protein>
    <submittedName>
        <fullName evidence="1">Uncharacterized protein</fullName>
    </submittedName>
</protein>
<evidence type="ECO:0000313" key="2">
    <source>
        <dbReference type="Proteomes" id="UP000278031"/>
    </source>
</evidence>
<sequence length="93" mass="10883">MFEYKGKEINTMAEVKINDKRYFLLSLSDNKDSRQREWAEMFLPVAEAERFLALPDETTVVREQIPHPQLILDPRYEDLKEAVVGVIWSGDVL</sequence>
<evidence type="ECO:0000313" key="1">
    <source>
        <dbReference type="EMBL" id="RLG71297.1"/>
    </source>
</evidence>
<dbReference type="AlphaFoldDB" id="A0A497JLL3"/>
<gene>
    <name evidence="1" type="ORF">DRO04_00105</name>
</gene>
<organism evidence="1 2">
    <name type="scientific">Candidatus Iainarchaeum sp</name>
    <dbReference type="NCBI Taxonomy" id="3101447"/>
    <lineage>
        <taxon>Archaea</taxon>
        <taxon>Candidatus Iainarchaeota</taxon>
        <taxon>Candidatus Iainarchaeia</taxon>
        <taxon>Candidatus Iainarchaeales</taxon>
        <taxon>Candidatus Iainarchaeaceae</taxon>
        <taxon>Candidatus Iainarchaeum</taxon>
    </lineage>
</organism>